<sequence>MTSQHNTLVVFGSGPGIGRNVASLFVERGFSKVILLSRDASRLKEDASYVKSAAAGVSVSTVTIDLADTENVCKALGEVEKELGDTPLEAVLYNAARVGTSKILKFEAEGLERDLRISVVSLYIVAQWALAKLVSFAESNPSATPAFLVTSGGLYKNPYPALFSLAAGKAAQYNLTNSLHKEFEPKGVHCALIVVQGVVADDAKVTTARNIAEEAWKLRGYPRGEGKLDVVITDPDYVKKLSERKA</sequence>
<evidence type="ECO:0000313" key="3">
    <source>
        <dbReference type="EMBL" id="KAK4494929.1"/>
    </source>
</evidence>
<evidence type="ECO:0000313" key="4">
    <source>
        <dbReference type="Proteomes" id="UP001305779"/>
    </source>
</evidence>
<dbReference type="Proteomes" id="UP001305779">
    <property type="component" value="Unassembled WGS sequence"/>
</dbReference>
<keyword evidence="4" id="KW-1185">Reference proteome</keyword>
<keyword evidence="2" id="KW-0560">Oxidoreductase</keyword>
<dbReference type="PANTHER" id="PTHR43669">
    <property type="entry name" value="5-KETO-D-GLUCONATE 5-REDUCTASE"/>
    <property type="match status" value="1"/>
</dbReference>
<protein>
    <recommendedName>
        <fullName evidence="5">NAD(P)-binding protein</fullName>
    </recommendedName>
</protein>
<comment type="similarity">
    <text evidence="1">Belongs to the short-chain dehydrogenases/reductases (SDR) family.</text>
</comment>
<dbReference type="Pfam" id="PF00106">
    <property type="entry name" value="adh_short"/>
    <property type="match status" value="1"/>
</dbReference>
<dbReference type="PANTHER" id="PTHR43669:SF3">
    <property type="entry name" value="ALCOHOL DEHYDROGENASE, PUTATIVE (AFU_ORTHOLOGUE AFUA_3G03445)-RELATED"/>
    <property type="match status" value="1"/>
</dbReference>
<accession>A0ABR0E0J1</accession>
<dbReference type="EMBL" id="JAXOVC010000013">
    <property type="protein sequence ID" value="KAK4494929.1"/>
    <property type="molecule type" value="Genomic_DNA"/>
</dbReference>
<evidence type="ECO:0000256" key="2">
    <source>
        <dbReference type="ARBA" id="ARBA00023002"/>
    </source>
</evidence>
<dbReference type="Gene3D" id="3.40.50.720">
    <property type="entry name" value="NAD(P)-binding Rossmann-like Domain"/>
    <property type="match status" value="1"/>
</dbReference>
<name>A0ABR0E0J1_ZASCE</name>
<evidence type="ECO:0000256" key="1">
    <source>
        <dbReference type="ARBA" id="ARBA00006484"/>
    </source>
</evidence>
<evidence type="ECO:0008006" key="5">
    <source>
        <dbReference type="Google" id="ProtNLM"/>
    </source>
</evidence>
<dbReference type="InterPro" id="IPR002347">
    <property type="entry name" value="SDR_fam"/>
</dbReference>
<reference evidence="3 4" key="1">
    <citation type="journal article" date="2023" name="G3 (Bethesda)">
        <title>A chromosome-level genome assembly of Zasmidium syzygii isolated from banana leaves.</title>
        <authorList>
            <person name="van Westerhoven A.C."/>
            <person name="Mehrabi R."/>
            <person name="Talebi R."/>
            <person name="Steentjes M.B.F."/>
            <person name="Corcolon B."/>
            <person name="Chong P.A."/>
            <person name="Kema G.H.J."/>
            <person name="Seidl M.F."/>
        </authorList>
    </citation>
    <scope>NUCLEOTIDE SEQUENCE [LARGE SCALE GENOMIC DNA]</scope>
    <source>
        <strain evidence="3 4">P124</strain>
    </source>
</reference>
<comment type="caution">
    <text evidence="3">The sequence shown here is derived from an EMBL/GenBank/DDBJ whole genome shotgun (WGS) entry which is preliminary data.</text>
</comment>
<dbReference type="InterPro" id="IPR036291">
    <property type="entry name" value="NAD(P)-bd_dom_sf"/>
</dbReference>
<dbReference type="SUPFAM" id="SSF51735">
    <property type="entry name" value="NAD(P)-binding Rossmann-fold domains"/>
    <property type="match status" value="1"/>
</dbReference>
<proteinExistence type="inferred from homology"/>
<gene>
    <name evidence="3" type="ORF">PRZ48_014285</name>
</gene>
<organism evidence="3 4">
    <name type="scientific">Zasmidium cellare</name>
    <name type="common">Wine cellar mold</name>
    <name type="synonym">Racodium cellare</name>
    <dbReference type="NCBI Taxonomy" id="395010"/>
    <lineage>
        <taxon>Eukaryota</taxon>
        <taxon>Fungi</taxon>
        <taxon>Dikarya</taxon>
        <taxon>Ascomycota</taxon>
        <taxon>Pezizomycotina</taxon>
        <taxon>Dothideomycetes</taxon>
        <taxon>Dothideomycetidae</taxon>
        <taxon>Mycosphaerellales</taxon>
        <taxon>Mycosphaerellaceae</taxon>
        <taxon>Zasmidium</taxon>
    </lineage>
</organism>